<protein>
    <submittedName>
        <fullName evidence="2">Uncharacterized protein</fullName>
    </submittedName>
</protein>
<evidence type="ECO:0000256" key="1">
    <source>
        <dbReference type="SAM" id="MobiDB-lite"/>
    </source>
</evidence>
<accession>A0A3L6SMK8</accession>
<dbReference type="EMBL" id="PQIB02000004">
    <property type="protein sequence ID" value="RLN22767.1"/>
    <property type="molecule type" value="Genomic_DNA"/>
</dbReference>
<feature type="compositionally biased region" description="Low complexity" evidence="1">
    <location>
        <begin position="7"/>
        <end position="23"/>
    </location>
</feature>
<proteinExistence type="predicted"/>
<keyword evidence="3" id="KW-1185">Reference proteome</keyword>
<feature type="region of interest" description="Disordered" evidence="1">
    <location>
        <begin position="1"/>
        <end position="38"/>
    </location>
</feature>
<dbReference type="AlphaFoldDB" id="A0A3L6SMK8"/>
<evidence type="ECO:0000313" key="3">
    <source>
        <dbReference type="Proteomes" id="UP000275267"/>
    </source>
</evidence>
<name>A0A3L6SMK8_PANMI</name>
<dbReference type="Proteomes" id="UP000275267">
    <property type="component" value="Unassembled WGS sequence"/>
</dbReference>
<comment type="caution">
    <text evidence="2">The sequence shown here is derived from an EMBL/GenBank/DDBJ whole genome shotgun (WGS) entry which is preliminary data.</text>
</comment>
<sequence>MGLGVMRGSQWRGSGGRRPSAASRGGGSAAGAPWRGARRSTAWRGLPWREPRGRRYAARGLGVLPCPCASRLISASLSLLRLWQPAPVTAVVRVCDGGGGGPRLQQQAAAMMRAEPISTGLSSRWRTSLASDCCRRGWLASDRRPPVWDLLGVYGHGDGAVSDRRLPCIACWCAGSRTKVVLGCR</sequence>
<gene>
    <name evidence="2" type="ORF">C2845_PM07G15620</name>
</gene>
<evidence type="ECO:0000313" key="2">
    <source>
        <dbReference type="EMBL" id="RLN22767.1"/>
    </source>
</evidence>
<reference evidence="3" key="1">
    <citation type="journal article" date="2019" name="Nat. Commun.">
        <title>The genome of broomcorn millet.</title>
        <authorList>
            <person name="Zou C."/>
            <person name="Miki D."/>
            <person name="Li D."/>
            <person name="Tang Q."/>
            <person name="Xiao L."/>
            <person name="Rajput S."/>
            <person name="Deng P."/>
            <person name="Jia W."/>
            <person name="Huang R."/>
            <person name="Zhang M."/>
            <person name="Sun Y."/>
            <person name="Hu J."/>
            <person name="Fu X."/>
            <person name="Schnable P.S."/>
            <person name="Li F."/>
            <person name="Zhang H."/>
            <person name="Feng B."/>
            <person name="Zhu X."/>
            <person name="Liu R."/>
            <person name="Schnable J.C."/>
            <person name="Zhu J.-K."/>
            <person name="Zhang H."/>
        </authorList>
    </citation>
    <scope>NUCLEOTIDE SEQUENCE [LARGE SCALE GENOMIC DNA]</scope>
</reference>
<organism evidence="2 3">
    <name type="scientific">Panicum miliaceum</name>
    <name type="common">Proso millet</name>
    <name type="synonym">Broomcorn millet</name>
    <dbReference type="NCBI Taxonomy" id="4540"/>
    <lineage>
        <taxon>Eukaryota</taxon>
        <taxon>Viridiplantae</taxon>
        <taxon>Streptophyta</taxon>
        <taxon>Embryophyta</taxon>
        <taxon>Tracheophyta</taxon>
        <taxon>Spermatophyta</taxon>
        <taxon>Magnoliopsida</taxon>
        <taxon>Liliopsida</taxon>
        <taxon>Poales</taxon>
        <taxon>Poaceae</taxon>
        <taxon>PACMAD clade</taxon>
        <taxon>Panicoideae</taxon>
        <taxon>Panicodae</taxon>
        <taxon>Paniceae</taxon>
        <taxon>Panicinae</taxon>
        <taxon>Panicum</taxon>
        <taxon>Panicum sect. Panicum</taxon>
    </lineage>
</organism>